<accession>B3SCH7</accession>
<dbReference type="CTD" id="6759144"/>
<evidence type="ECO:0000256" key="2">
    <source>
        <dbReference type="ARBA" id="ARBA00022692"/>
    </source>
</evidence>
<keyword evidence="6" id="KW-0675">Receptor</keyword>
<name>B3SCH7_TRIAD</name>
<organism evidence="10 11">
    <name type="scientific">Trichoplax adhaerens</name>
    <name type="common">Trichoplax reptans</name>
    <dbReference type="NCBI Taxonomy" id="10228"/>
    <lineage>
        <taxon>Eukaryota</taxon>
        <taxon>Metazoa</taxon>
        <taxon>Placozoa</taxon>
        <taxon>Uniplacotomia</taxon>
        <taxon>Trichoplacea</taxon>
        <taxon>Trichoplacidae</taxon>
        <taxon>Trichoplax</taxon>
    </lineage>
</organism>
<dbReference type="GO" id="GO:0004930">
    <property type="term" value="F:G protein-coupled receptor activity"/>
    <property type="evidence" value="ECO:0007669"/>
    <property type="project" value="UniProtKB-KW"/>
</dbReference>
<feature type="non-terminal residue" evidence="10">
    <location>
        <position position="1"/>
    </location>
</feature>
<keyword evidence="4" id="KW-0297">G-protein coupled receptor</keyword>
<evidence type="ECO:0000313" key="10">
    <source>
        <dbReference type="EMBL" id="EDV19617.1"/>
    </source>
</evidence>
<dbReference type="PRINTS" id="PR00237">
    <property type="entry name" value="GPCRRHODOPSN"/>
</dbReference>
<evidence type="ECO:0000313" key="11">
    <source>
        <dbReference type="Proteomes" id="UP000009022"/>
    </source>
</evidence>
<dbReference type="SUPFAM" id="SSF81321">
    <property type="entry name" value="Family A G protein-coupled receptor-like"/>
    <property type="match status" value="1"/>
</dbReference>
<dbReference type="PROSITE" id="PS50262">
    <property type="entry name" value="G_PROTEIN_RECEP_F1_2"/>
    <property type="match status" value="1"/>
</dbReference>
<keyword evidence="3 8" id="KW-1133">Transmembrane helix</keyword>
<dbReference type="eggNOG" id="KOG4219">
    <property type="taxonomic scope" value="Eukaryota"/>
</dbReference>
<feature type="transmembrane region" description="Helical" evidence="8">
    <location>
        <begin position="12"/>
        <end position="33"/>
    </location>
</feature>
<feature type="transmembrane region" description="Helical" evidence="8">
    <location>
        <begin position="138"/>
        <end position="160"/>
    </location>
</feature>
<dbReference type="Proteomes" id="UP000009022">
    <property type="component" value="Unassembled WGS sequence"/>
</dbReference>
<dbReference type="KEGG" id="tad:TRIADDRAFT_16798"/>
<dbReference type="PANTHER" id="PTHR24238">
    <property type="entry name" value="G-PROTEIN COUPLED RECEPTOR"/>
    <property type="match status" value="1"/>
</dbReference>
<keyword evidence="7" id="KW-0807">Transducer</keyword>
<dbReference type="OMA" id="CFMVSTI"/>
<dbReference type="GO" id="GO:0016020">
    <property type="term" value="C:membrane"/>
    <property type="evidence" value="ECO:0007669"/>
    <property type="project" value="UniProtKB-SubCell"/>
</dbReference>
<dbReference type="GeneID" id="6759144"/>
<gene>
    <name evidence="10" type="ORF">TRIADDRAFT_16798</name>
</gene>
<comment type="subcellular location">
    <subcellularLocation>
        <location evidence="1">Membrane</location>
        <topology evidence="1">Multi-pass membrane protein</topology>
    </subcellularLocation>
</comment>
<reference evidence="10 11" key="1">
    <citation type="journal article" date="2008" name="Nature">
        <title>The Trichoplax genome and the nature of placozoans.</title>
        <authorList>
            <person name="Srivastava M."/>
            <person name="Begovic E."/>
            <person name="Chapman J."/>
            <person name="Putnam N.H."/>
            <person name="Hellsten U."/>
            <person name="Kawashima T."/>
            <person name="Kuo A."/>
            <person name="Mitros T."/>
            <person name="Salamov A."/>
            <person name="Carpenter M.L."/>
            <person name="Signorovitch A.Y."/>
            <person name="Moreno M.A."/>
            <person name="Kamm K."/>
            <person name="Grimwood J."/>
            <person name="Schmutz J."/>
            <person name="Shapiro H."/>
            <person name="Grigoriev I.V."/>
            <person name="Buss L.W."/>
            <person name="Schierwater B."/>
            <person name="Dellaporta S.L."/>
            <person name="Rokhsar D.S."/>
        </authorList>
    </citation>
    <scope>NUCLEOTIDE SEQUENCE [LARGE SCALE GENOMIC DNA]</scope>
    <source>
        <strain evidence="10 11">Grell-BS-1999</strain>
    </source>
</reference>
<keyword evidence="11" id="KW-1185">Reference proteome</keyword>
<sequence length="208" mass="24053">LKNPTNYYLMNLMLVDLIILCFNIPIVIITEIMQDNLHYTMGQTMCKLSQSVAAASVYIMSFILVAISLDRYMAVKHPLKRRLNDFWTAFIIIILWLCAFILVIPEFIFLEVKSFSSTMTLCTRRWPDLDRFGSSRNYMIYMICITFIGFIIPLIVMIFTNVQITMIVRRSGSIVGGATHNQRLDKTKHHVLVMVITIVIIYILCLTP</sequence>
<dbReference type="AlphaFoldDB" id="B3SCH7"/>
<dbReference type="PhylomeDB" id="B3SCH7"/>
<dbReference type="EMBL" id="DS985270">
    <property type="protein sequence ID" value="EDV19617.1"/>
    <property type="molecule type" value="Genomic_DNA"/>
</dbReference>
<dbReference type="STRING" id="10228.B3SCH7"/>
<evidence type="ECO:0000259" key="9">
    <source>
        <dbReference type="PROSITE" id="PS50262"/>
    </source>
</evidence>
<evidence type="ECO:0000256" key="6">
    <source>
        <dbReference type="ARBA" id="ARBA00023170"/>
    </source>
</evidence>
<dbReference type="RefSeq" id="XP_002117950.1">
    <property type="nucleotide sequence ID" value="XM_002117914.1"/>
</dbReference>
<evidence type="ECO:0000256" key="7">
    <source>
        <dbReference type="ARBA" id="ARBA00023224"/>
    </source>
</evidence>
<feature type="transmembrane region" description="Helical" evidence="8">
    <location>
        <begin position="86"/>
        <end position="110"/>
    </location>
</feature>
<evidence type="ECO:0000256" key="3">
    <source>
        <dbReference type="ARBA" id="ARBA00022989"/>
    </source>
</evidence>
<evidence type="ECO:0000256" key="8">
    <source>
        <dbReference type="SAM" id="Phobius"/>
    </source>
</evidence>
<dbReference type="OrthoDB" id="5981855at2759"/>
<feature type="domain" description="G-protein coupled receptors family 1 profile" evidence="9">
    <location>
        <begin position="1"/>
        <end position="208"/>
    </location>
</feature>
<evidence type="ECO:0000256" key="5">
    <source>
        <dbReference type="ARBA" id="ARBA00023136"/>
    </source>
</evidence>
<feature type="transmembrane region" description="Helical" evidence="8">
    <location>
        <begin position="53"/>
        <end position="74"/>
    </location>
</feature>
<dbReference type="HOGENOM" id="CLU_009579_6_0_1"/>
<evidence type="ECO:0000256" key="4">
    <source>
        <dbReference type="ARBA" id="ARBA00023040"/>
    </source>
</evidence>
<keyword evidence="5 8" id="KW-0472">Membrane</keyword>
<dbReference type="CDD" id="cd00637">
    <property type="entry name" value="7tm_classA_rhodopsin-like"/>
    <property type="match status" value="1"/>
</dbReference>
<keyword evidence="2 8" id="KW-0812">Transmembrane</keyword>
<dbReference type="InterPro" id="IPR000276">
    <property type="entry name" value="GPCR_Rhodpsn"/>
</dbReference>
<dbReference type="InParanoid" id="B3SCH7"/>
<proteinExistence type="predicted"/>
<protein>
    <recommendedName>
        <fullName evidence="9">G-protein coupled receptors family 1 profile domain-containing protein</fullName>
    </recommendedName>
</protein>
<feature type="non-terminal residue" evidence="10">
    <location>
        <position position="208"/>
    </location>
</feature>
<feature type="transmembrane region" description="Helical" evidence="8">
    <location>
        <begin position="191"/>
        <end position="207"/>
    </location>
</feature>
<dbReference type="Pfam" id="PF00001">
    <property type="entry name" value="7tm_1"/>
    <property type="match status" value="1"/>
</dbReference>
<dbReference type="InterPro" id="IPR017452">
    <property type="entry name" value="GPCR_Rhodpsn_7TM"/>
</dbReference>
<evidence type="ECO:0000256" key="1">
    <source>
        <dbReference type="ARBA" id="ARBA00004141"/>
    </source>
</evidence>
<dbReference type="Gene3D" id="1.20.1070.10">
    <property type="entry name" value="Rhodopsin 7-helix transmembrane proteins"/>
    <property type="match status" value="1"/>
</dbReference>